<organism evidence="5">
    <name type="scientific">Suncus murinus ribovirus 4</name>
    <dbReference type="NCBI Taxonomy" id="3139578"/>
    <lineage>
        <taxon>Viruses</taxon>
        <taxon>Riboviria</taxon>
    </lineage>
</organism>
<dbReference type="GO" id="GO:0003968">
    <property type="term" value="F:RNA-directed RNA polymerase activity"/>
    <property type="evidence" value="ECO:0007669"/>
    <property type="project" value="UniProtKB-KW"/>
</dbReference>
<keyword evidence="2" id="KW-0548">Nucleotidyltransferase</keyword>
<evidence type="ECO:0000256" key="1">
    <source>
        <dbReference type="ARBA" id="ARBA00022679"/>
    </source>
</evidence>
<reference evidence="5" key="2">
    <citation type="submission" date="2024-01" db="EMBL/GenBank/DDBJ databases">
        <authorList>
            <person name="Zhang X.-A."/>
            <person name="Zhang J.-T."/>
            <person name="Hu Z.-Y."/>
            <person name="Liu W."/>
        </authorList>
    </citation>
    <scope>NUCLEOTIDE SEQUENCE</scope>
    <source>
        <strain evidence="5">Ribo_9</strain>
    </source>
</reference>
<evidence type="ECO:0000256" key="2">
    <source>
        <dbReference type="ARBA" id="ARBA00022695"/>
    </source>
</evidence>
<evidence type="ECO:0000259" key="3">
    <source>
        <dbReference type="Pfam" id="PF22152"/>
    </source>
</evidence>
<dbReference type="Pfam" id="PF22152">
    <property type="entry name" value="Permu_RdRp_palm"/>
    <property type="match status" value="1"/>
</dbReference>
<sequence>MDHSNPVIDSSRRKIRDIINDVSTRRKQDLRFLTLIVSGAKRMYLDSPLKRQVEDGVLEAELSRMKDGLPNVDAALLDPVSLREFLDYEGEWPVSGLLTEGIPVHPPGVHQTKGNVSTQRFFGGAQLDLEFARRMLLYRPLDEFQESLKTVYTRGTAQGFKNRLETLTNKSVPQITNSLGLNRGKIIEKLSFLLPVDGQKLLDRTVNWHSDIAEQLDELRTSSKSSAGPPYWVRKPEALGKLTDVVMPLVHKAISEGKLEELYAQQPELFLAEAKNKLDRYDRSKLNDKTRPYFGLPFHLQALFSMMSQPFTDALELFSDGSGNNAYGHSWAHGGGERVRTWAMKAKELKRGGEPLFLAYGDDVDVYYRLDGKLNRIAPDFRQMDASVDRTLVDCVVDYVVKTLTKTWGKNPFFEAVANLWKTYATDPCFLVHGAGVFRKRFKDGLLSGVVGTTLFDTAKSVLAYDEWSRQVCYGRRDLLMEGPATKFFFEKFGLQVKAGTWKPEPVLEEPVPDQLWSENKFLGVQLIYLQGPEKAELVPYLPEEDWVDLIMNPRDDPGNFQKGRPKEAQLTISRRWYDRARGYMITGAFSNPLICRWIGGFVNDLDPVSIVMSVQAGGGKGQAPDSPQLPDFEYPDSSGFPTVRWCENLYFTEENQWSDGDWEQLFPEITDRLHDFRRRHKAMRPVMSVLEAARVHPEQGGTVLASQQNIIWTDDGGLVSYDKEVEPMLPISGPKAVTPLIKRNPRSKIVDYEPGALKAKERKIMPTQAQTIMRLFETRAAPPLAPRGLPGRIPSDLWAEMSRNFSETDIQVWRTPVILVSQLAAMTGMSNERVIEVARATGLFVLGRRVKIVSKVRLITGDVKLQKQQERQRAENKQSIKIVNSATTNIMKVESHKVPAEPLSVQVVLLGDPPRISASTRWEASARAMVALTHLFQKNRIEPHVKNRNIQMGGQQCTETLLQYREVGKLSPFIPFLSTVGPSSRANIEALYNYILQKYSLTSLEIRAKEEPKKTWAEEVEAEERARLFDESGLLFSVVGPNIQVKRDLGPWVTESQGGAELTGIKWRQRKGETLVKFLKRTVKKLEVHGYKAEYQTLTTSKTSVPKPYNYKNAKQKH</sequence>
<keyword evidence="5" id="KW-0696">RNA-directed RNA polymerase</keyword>
<proteinExistence type="predicted"/>
<feature type="domain" description="RNA-dependent RNA polymerase thumb" evidence="4">
    <location>
        <begin position="546"/>
        <end position="651"/>
    </location>
</feature>
<evidence type="ECO:0000259" key="4">
    <source>
        <dbReference type="Pfam" id="PF22260"/>
    </source>
</evidence>
<accession>A0AB38ZKL9</accession>
<dbReference type="Pfam" id="PF22260">
    <property type="entry name" value="Permu_RdRp_thumb"/>
    <property type="match status" value="1"/>
</dbReference>
<keyword evidence="1" id="KW-0808">Transferase</keyword>
<dbReference type="InterPro" id="IPR043502">
    <property type="entry name" value="DNA/RNA_pol_sf"/>
</dbReference>
<dbReference type="EMBL" id="PP272776">
    <property type="protein sequence ID" value="WZI33548.1"/>
    <property type="molecule type" value="Viral_cRNA"/>
</dbReference>
<dbReference type="SUPFAM" id="SSF56672">
    <property type="entry name" value="DNA/RNA polymerases"/>
    <property type="match status" value="1"/>
</dbReference>
<protein>
    <submittedName>
        <fullName evidence="5">RNA-dependent RNA polymerase</fullName>
    </submittedName>
</protein>
<reference evidence="5" key="1">
    <citation type="journal article" date="2024" name="NPJ Biofilms Microbiomes">
        <title>Decoding the RNA viromes in shrew lungs along the eastern coast of China.</title>
        <authorList>
            <person name="Zhang J.T."/>
            <person name="Hu Z.Y."/>
            <person name="Tang F."/>
            <person name="Liu Y.T."/>
            <person name="Tan W.L."/>
            <person name="Ma X.F."/>
            <person name="Zhang Y.F."/>
            <person name="Si G.Q."/>
            <person name="Zhang L."/>
            <person name="Zhang M.Q."/>
            <person name="Peng C."/>
            <person name="Fu B.K."/>
            <person name="Fang L.Q."/>
            <person name="Zhang X.A."/>
            <person name="Liu W."/>
        </authorList>
    </citation>
    <scope>NUCLEOTIDE SEQUENCE</scope>
    <source>
        <strain evidence="5">Ribo_9</strain>
    </source>
</reference>
<feature type="domain" description="RNA-dependent RNA polymerase palm" evidence="3">
    <location>
        <begin position="159"/>
        <end position="526"/>
    </location>
</feature>
<evidence type="ECO:0000313" key="5">
    <source>
        <dbReference type="EMBL" id="WZI33548.1"/>
    </source>
</evidence>
<name>A0AB38ZKL9_9VIRU</name>
<dbReference type="InterPro" id="IPR054433">
    <property type="entry name" value="RdRp_thumb_ribovirus"/>
</dbReference>
<dbReference type="InterPro" id="IPR054403">
    <property type="entry name" value="RdRp_palm_ribovirus"/>
</dbReference>